<feature type="region of interest" description="Disordered" evidence="1">
    <location>
        <begin position="112"/>
        <end position="158"/>
    </location>
</feature>
<organism evidence="2 3">
    <name type="scientific">Emergomyces africanus</name>
    <dbReference type="NCBI Taxonomy" id="1955775"/>
    <lineage>
        <taxon>Eukaryota</taxon>
        <taxon>Fungi</taxon>
        <taxon>Dikarya</taxon>
        <taxon>Ascomycota</taxon>
        <taxon>Pezizomycotina</taxon>
        <taxon>Eurotiomycetes</taxon>
        <taxon>Eurotiomycetidae</taxon>
        <taxon>Onygenales</taxon>
        <taxon>Ajellomycetaceae</taxon>
        <taxon>Emergomyces</taxon>
    </lineage>
</organism>
<dbReference type="EMBL" id="LGUA01001761">
    <property type="protein sequence ID" value="OAX78084.1"/>
    <property type="molecule type" value="Genomic_DNA"/>
</dbReference>
<protein>
    <submittedName>
        <fullName evidence="2">Uncharacterized protein</fullName>
    </submittedName>
</protein>
<evidence type="ECO:0000313" key="2">
    <source>
        <dbReference type="EMBL" id="OAX78084.1"/>
    </source>
</evidence>
<dbReference type="Proteomes" id="UP000091918">
    <property type="component" value="Unassembled WGS sequence"/>
</dbReference>
<proteinExistence type="predicted"/>
<reference evidence="2 3" key="1">
    <citation type="submission" date="2015-07" db="EMBL/GenBank/DDBJ databases">
        <title>Emmonsia species relationships and genome sequence.</title>
        <authorList>
            <person name="Cuomo C.A."/>
            <person name="Schwartz I.S."/>
            <person name="Kenyon C."/>
            <person name="de Hoog G.S."/>
            <person name="Govender N.P."/>
            <person name="Botha A."/>
            <person name="Moreno L."/>
            <person name="de Vries M."/>
            <person name="Munoz J.F."/>
            <person name="Stielow J.B."/>
        </authorList>
    </citation>
    <scope>NUCLEOTIDE SEQUENCE [LARGE SCALE GENOMIC DNA]</scope>
    <source>
        <strain evidence="2 3">CBS 136260</strain>
    </source>
</reference>
<dbReference type="AlphaFoldDB" id="A0A1B7NMN6"/>
<evidence type="ECO:0000256" key="1">
    <source>
        <dbReference type="SAM" id="MobiDB-lite"/>
    </source>
</evidence>
<keyword evidence="3" id="KW-1185">Reference proteome</keyword>
<name>A0A1B7NMN6_9EURO</name>
<feature type="compositionally biased region" description="Polar residues" evidence="1">
    <location>
        <begin position="128"/>
        <end position="142"/>
    </location>
</feature>
<comment type="caution">
    <text evidence="2">The sequence shown here is derived from an EMBL/GenBank/DDBJ whole genome shotgun (WGS) entry which is preliminary data.</text>
</comment>
<accession>A0A1B7NMN6</accession>
<gene>
    <name evidence="2" type="ORF">ACJ72_07610</name>
</gene>
<sequence length="158" mass="17630">MASRSTELAETVCIKDNTILLLPNRDGNTHIQQGERKVTYHPSHLLSEVGKSINTILPDLKVSTPYETTWIECLKTVSDCLSDAADQGITIDPPIPTQRKRALRDEALCQAQSSSQNSVLTKPIRLQYDTSQVPLPTRPTQQQKEHAKDKAIPFLPDE</sequence>
<evidence type="ECO:0000313" key="3">
    <source>
        <dbReference type="Proteomes" id="UP000091918"/>
    </source>
</evidence>
<dbReference type="OrthoDB" id="4653208at2759"/>